<evidence type="ECO:0000313" key="1">
    <source>
        <dbReference type="EMBL" id="CAD9503386.1"/>
    </source>
</evidence>
<dbReference type="EMBL" id="HBGQ01078338">
    <property type="protein sequence ID" value="CAD9503386.1"/>
    <property type="molecule type" value="Transcribed_RNA"/>
</dbReference>
<reference evidence="1" key="1">
    <citation type="submission" date="2021-01" db="EMBL/GenBank/DDBJ databases">
        <authorList>
            <person name="Corre E."/>
            <person name="Pelletier E."/>
            <person name="Niang G."/>
            <person name="Scheremetjew M."/>
            <person name="Finn R."/>
            <person name="Kale V."/>
            <person name="Holt S."/>
            <person name="Cochrane G."/>
            <person name="Meng A."/>
            <person name="Brown T."/>
            <person name="Cohen L."/>
        </authorList>
    </citation>
    <scope>NUCLEOTIDE SEQUENCE</scope>
    <source>
        <strain evidence="1">CCMP2222</strain>
    </source>
</reference>
<sequence length="193" mass="20749">MEPGMRLLVEMPGPNCKATDGYLHVPQGSAALRCSDGTVVVLKAGPPVAGRLPDVYTAESWRGILHLTSSGYSHCAEIKGTISIGAFEGSFYLHDSGTPKVEYVLRGLAACAHFLESHSHEDLPLQLVDDGHLVDGLVSMPVRWMAQVTCAFDEFSAMPQAFWRDCMAHAGVQLDAVQCTSGVPHPAGDRLFL</sequence>
<gene>
    <name evidence="1" type="ORF">AAND1436_LOCUS37451</name>
</gene>
<proteinExistence type="predicted"/>
<organism evidence="1">
    <name type="scientific">Alexandrium andersonii</name>
    <dbReference type="NCBI Taxonomy" id="327968"/>
    <lineage>
        <taxon>Eukaryota</taxon>
        <taxon>Sar</taxon>
        <taxon>Alveolata</taxon>
        <taxon>Dinophyceae</taxon>
        <taxon>Gonyaulacales</taxon>
        <taxon>Pyrocystaceae</taxon>
        <taxon>Alexandrium</taxon>
    </lineage>
</organism>
<name>A0A7S2MUH0_9DINO</name>
<dbReference type="AlphaFoldDB" id="A0A7S2MUH0"/>
<accession>A0A7S2MUH0</accession>
<protein>
    <submittedName>
        <fullName evidence="1">Uncharacterized protein</fullName>
    </submittedName>
</protein>